<keyword evidence="5" id="KW-1003">Cell membrane</keyword>
<feature type="transmembrane region" description="Helical" evidence="5">
    <location>
        <begin position="78"/>
        <end position="97"/>
    </location>
</feature>
<feature type="transmembrane region" description="Helical" evidence="5">
    <location>
        <begin position="6"/>
        <end position="39"/>
    </location>
</feature>
<dbReference type="Pfam" id="PF01925">
    <property type="entry name" value="TauE"/>
    <property type="match status" value="1"/>
</dbReference>
<keyword evidence="2 5" id="KW-0812">Transmembrane</keyword>
<proteinExistence type="inferred from homology"/>
<dbReference type="EMBL" id="MT631705">
    <property type="protein sequence ID" value="QNO57876.1"/>
    <property type="molecule type" value="Genomic_DNA"/>
</dbReference>
<dbReference type="PANTHER" id="PTHR43483">
    <property type="entry name" value="MEMBRANE TRANSPORTER PROTEIN HI_0806-RELATED"/>
    <property type="match status" value="1"/>
</dbReference>
<evidence type="ECO:0000256" key="4">
    <source>
        <dbReference type="ARBA" id="ARBA00023136"/>
    </source>
</evidence>
<protein>
    <recommendedName>
        <fullName evidence="5">Probable membrane transporter protein</fullName>
    </recommendedName>
</protein>
<comment type="subcellular location">
    <subcellularLocation>
        <location evidence="5">Cell membrane</location>
        <topology evidence="5">Multi-pass membrane protein</topology>
    </subcellularLocation>
    <subcellularLocation>
        <location evidence="1">Membrane</location>
        <topology evidence="1">Multi-pass membrane protein</topology>
    </subcellularLocation>
</comment>
<feature type="transmembrane region" description="Helical" evidence="5">
    <location>
        <begin position="109"/>
        <end position="128"/>
    </location>
</feature>
<reference evidence="6" key="1">
    <citation type="submission" date="2020-06" db="EMBL/GenBank/DDBJ databases">
        <title>Unique genomic features of the anaerobic methanotrophic archaea.</title>
        <authorList>
            <person name="Chadwick G.L."/>
            <person name="Skennerton C.T."/>
            <person name="Laso-Perez R."/>
            <person name="Leu A.O."/>
            <person name="Speth D.R."/>
            <person name="Yu H."/>
            <person name="Morgan-Lang C."/>
            <person name="Hatzenpichler R."/>
            <person name="Goudeau D."/>
            <person name="Malmstrom R."/>
            <person name="Brazelton W.J."/>
            <person name="Woyke T."/>
            <person name="Hallam S.J."/>
            <person name="Tyson G.W."/>
            <person name="Wegener G."/>
            <person name="Boetius A."/>
            <person name="Orphan V."/>
        </authorList>
    </citation>
    <scope>NUCLEOTIDE SEQUENCE</scope>
</reference>
<evidence type="ECO:0000313" key="6">
    <source>
        <dbReference type="EMBL" id="QNO57876.1"/>
    </source>
</evidence>
<keyword evidence="4 5" id="KW-0472">Membrane</keyword>
<dbReference type="AlphaFoldDB" id="A0A7G9ZC92"/>
<evidence type="ECO:0000256" key="5">
    <source>
        <dbReference type="RuleBase" id="RU363041"/>
    </source>
</evidence>
<name>A0A7G9ZC92_9EURY</name>
<dbReference type="GO" id="GO:0005886">
    <property type="term" value="C:plasma membrane"/>
    <property type="evidence" value="ECO:0007669"/>
    <property type="project" value="UniProtKB-SubCell"/>
</dbReference>
<feature type="transmembrane region" description="Helical" evidence="5">
    <location>
        <begin position="143"/>
        <end position="171"/>
    </location>
</feature>
<keyword evidence="3 5" id="KW-1133">Transmembrane helix</keyword>
<dbReference type="InterPro" id="IPR002781">
    <property type="entry name" value="TM_pro_TauE-like"/>
</dbReference>
<evidence type="ECO:0000256" key="3">
    <source>
        <dbReference type="ARBA" id="ARBA00022989"/>
    </source>
</evidence>
<dbReference type="PANTHER" id="PTHR43483:SF3">
    <property type="entry name" value="MEMBRANE TRANSPORTER PROTEIN HI_0806-RELATED"/>
    <property type="match status" value="1"/>
</dbReference>
<evidence type="ECO:0000256" key="2">
    <source>
        <dbReference type="ARBA" id="ARBA00022692"/>
    </source>
</evidence>
<feature type="transmembrane region" description="Helical" evidence="5">
    <location>
        <begin position="215"/>
        <end position="238"/>
    </location>
</feature>
<evidence type="ECO:0000256" key="1">
    <source>
        <dbReference type="ARBA" id="ARBA00004141"/>
    </source>
</evidence>
<feature type="transmembrane region" description="Helical" evidence="5">
    <location>
        <begin position="51"/>
        <end position="72"/>
    </location>
</feature>
<feature type="transmembrane region" description="Helical" evidence="5">
    <location>
        <begin position="183"/>
        <end position="203"/>
    </location>
</feature>
<accession>A0A7G9ZC92</accession>
<sequence>MELLTVILILILTGIGVGFAEGLLGVGGCFIMVPVTFFLFTEMGYSPDVALMLAFGSNLLVVFPTAISGAWAHTKKGAVLWKAGIVLGVCGLVGALIGSTIASQLLNEAILTPVFGIVIGLGAVGMLIRKPQEIEEDPKDNPLLLAACGLPIGIISGMIGIGGGILTVPVLAMGLKYEMHRAVGTSLSMMIFTSFAGSIGYMINGFSVPDLPPFSIGYVNLLAWACLAISSIPVAIIGARIAHRLPAKQLRYLFIAVMFYVALKVIGVFDWLGLTI</sequence>
<organism evidence="6">
    <name type="scientific">Candidatus Methanophaga sp. ANME-1 ERB7</name>
    <dbReference type="NCBI Taxonomy" id="2759913"/>
    <lineage>
        <taxon>Archaea</taxon>
        <taxon>Methanobacteriati</taxon>
        <taxon>Methanobacteriota</taxon>
        <taxon>Stenosarchaea group</taxon>
        <taxon>Methanomicrobia</taxon>
        <taxon>Candidatus Methanophagales</taxon>
        <taxon>Candidatus Methanophagaceae</taxon>
        <taxon>Candidatus Methanophaga</taxon>
    </lineage>
</organism>
<comment type="similarity">
    <text evidence="5">Belongs to the 4-toluene sulfonate uptake permease (TSUP) (TC 2.A.102) family.</text>
</comment>
<feature type="transmembrane region" description="Helical" evidence="5">
    <location>
        <begin position="250"/>
        <end position="274"/>
    </location>
</feature>
<gene>
    <name evidence="6" type="ORF">OIIBKNPK_00013</name>
</gene>